<dbReference type="Proteomes" id="UP000030641">
    <property type="component" value="Unassembled WGS sequence"/>
</dbReference>
<protein>
    <submittedName>
        <fullName evidence="1">Uncharacterized protein</fullName>
    </submittedName>
</protein>
<dbReference type="OrthoDB" id="3350591at2759"/>
<dbReference type="EMBL" id="KL584752">
    <property type="protein sequence ID" value="KEQ98325.1"/>
    <property type="molecule type" value="Genomic_DNA"/>
</dbReference>
<dbReference type="OMA" id="QREGWLC"/>
<name>A0A074YKV7_AURSE</name>
<dbReference type="PANTHER" id="PTHR38797:SF4">
    <property type="entry name" value="NUCLEAR PORE COMPLEX PROTEIN NUP85"/>
    <property type="match status" value="1"/>
</dbReference>
<dbReference type="RefSeq" id="XP_013346730.1">
    <property type="nucleotide sequence ID" value="XM_013491276.1"/>
</dbReference>
<reference evidence="1 2" key="1">
    <citation type="journal article" date="2014" name="BMC Genomics">
        <title>Genome sequencing of four Aureobasidium pullulans varieties: biotechnological potential, stress tolerance, and description of new species.</title>
        <authorList>
            <person name="Gostin Ar C."/>
            <person name="Ohm R.A."/>
            <person name="Kogej T."/>
            <person name="Sonjak S."/>
            <person name="Turk M."/>
            <person name="Zajc J."/>
            <person name="Zalar P."/>
            <person name="Grube M."/>
            <person name="Sun H."/>
            <person name="Han J."/>
            <person name="Sharma A."/>
            <person name="Chiniquy J."/>
            <person name="Ngan C.Y."/>
            <person name="Lipzen A."/>
            <person name="Barry K."/>
            <person name="Grigoriev I.V."/>
            <person name="Gunde-Cimerman N."/>
        </authorList>
    </citation>
    <scope>NUCLEOTIDE SEQUENCE [LARGE SCALE GENOMIC DNA]</scope>
    <source>
        <strain evidence="1 2">EXF-2481</strain>
    </source>
</reference>
<gene>
    <name evidence="1" type="ORF">AUEXF2481DRAFT_26707</name>
</gene>
<dbReference type="InterPro" id="IPR053204">
    <property type="entry name" value="Oxopyrrolidines_Biosynth-assoc"/>
</dbReference>
<evidence type="ECO:0000313" key="2">
    <source>
        <dbReference type="Proteomes" id="UP000030641"/>
    </source>
</evidence>
<sequence>MDCTTDEYIQRQRGWLGRMHPAHKSDTDTAPPQPILDPESPQWHITQVFKDLLETKYDAQEAAQRLADTIVSSSDVLKTYSIMLGCFLNAVESFSSMEVHTLLSNFLAHLASLPDAVNNRPEPLIINSTYKTIIQPGCPIIVDWAGRDDHLWRDLPYLSMNITESMQGPEAYLSRDESVSVATQKWKNMNTFIAILVRDHGSTFPELFGSRIYYAFSCIPWALEYPPRSRWGKNMALHLPAACQWILLAADEVWKALDDGCEGRPWTMGAGQLWSNQDGGNEVDGRRWAFWRYRFEALSEDPRLDAETAEMALQVSRLM</sequence>
<dbReference type="InParanoid" id="A0A074YKV7"/>
<proteinExistence type="predicted"/>
<dbReference type="InterPro" id="IPR022085">
    <property type="entry name" value="OpdG"/>
</dbReference>
<dbReference type="STRING" id="1043005.A0A074YKV7"/>
<keyword evidence="2" id="KW-1185">Reference proteome</keyword>
<accession>A0A074YKV7</accession>
<dbReference type="HOGENOM" id="CLU_871480_0_0_1"/>
<dbReference type="Pfam" id="PF12311">
    <property type="entry name" value="DUF3632"/>
    <property type="match status" value="1"/>
</dbReference>
<dbReference type="GeneID" id="25363315"/>
<dbReference type="AlphaFoldDB" id="A0A074YKV7"/>
<organism evidence="1 2">
    <name type="scientific">Aureobasidium subglaciale (strain EXF-2481)</name>
    <name type="common">Aureobasidium pullulans var. subglaciale</name>
    <dbReference type="NCBI Taxonomy" id="1043005"/>
    <lineage>
        <taxon>Eukaryota</taxon>
        <taxon>Fungi</taxon>
        <taxon>Dikarya</taxon>
        <taxon>Ascomycota</taxon>
        <taxon>Pezizomycotina</taxon>
        <taxon>Dothideomycetes</taxon>
        <taxon>Dothideomycetidae</taxon>
        <taxon>Dothideales</taxon>
        <taxon>Saccotheciaceae</taxon>
        <taxon>Aureobasidium</taxon>
    </lineage>
</organism>
<evidence type="ECO:0000313" key="1">
    <source>
        <dbReference type="EMBL" id="KEQ98325.1"/>
    </source>
</evidence>
<dbReference type="PANTHER" id="PTHR38797">
    <property type="entry name" value="NUCLEAR PORE COMPLEX PROTEIN NUP85-RELATED"/>
    <property type="match status" value="1"/>
</dbReference>